<evidence type="ECO:0000256" key="6">
    <source>
        <dbReference type="ARBA" id="ARBA00034538"/>
    </source>
</evidence>
<accession>A0AAU0UQW6</accession>
<dbReference type="SUPFAM" id="SSF46785">
    <property type="entry name" value="Winged helix' DNA-binding domain"/>
    <property type="match status" value="1"/>
</dbReference>
<dbReference type="PIRSF" id="PIRSF011572">
    <property type="entry name" value="GTP_sensing_CodY"/>
    <property type="match status" value="1"/>
</dbReference>
<keyword evidence="4 7" id="KW-0238">DNA-binding</keyword>
<dbReference type="InterPro" id="IPR036388">
    <property type="entry name" value="WH-like_DNA-bd_sf"/>
</dbReference>
<gene>
    <name evidence="7 10" type="primary">codY</name>
    <name evidence="10" type="ORF">MFMK1_003033</name>
</gene>
<keyword evidence="3 7" id="KW-0805">Transcription regulation</keyword>
<evidence type="ECO:0000256" key="7">
    <source>
        <dbReference type="HAMAP-Rule" id="MF_00621"/>
    </source>
</evidence>
<dbReference type="GO" id="GO:0005737">
    <property type="term" value="C:cytoplasm"/>
    <property type="evidence" value="ECO:0007669"/>
    <property type="project" value="UniProtKB-SubCell"/>
</dbReference>
<keyword evidence="5 7" id="KW-0804">Transcription</keyword>
<comment type="function">
    <text evidence="7">DNA-binding global transcriptional regulator which is involved in the adaptive response to starvation and acts by directly or indirectly controlling the expression of numerous genes in response to nutrient availability. During rapid exponential growth, CodY is highly active and represses genes whose products allow adaptation to nutrient depletion.</text>
</comment>
<keyword evidence="11" id="KW-1185">Reference proteome</keyword>
<dbReference type="HAMAP" id="MF_00621">
    <property type="entry name" value="HTH_type_CodY"/>
    <property type="match status" value="1"/>
</dbReference>
<keyword evidence="1 7" id="KW-0963">Cytoplasm</keyword>
<dbReference type="InterPro" id="IPR013198">
    <property type="entry name" value="GTP_trans_reg_CodY_C"/>
</dbReference>
<evidence type="ECO:0000256" key="5">
    <source>
        <dbReference type="ARBA" id="ARBA00023163"/>
    </source>
</evidence>
<dbReference type="InterPro" id="IPR029016">
    <property type="entry name" value="GAF-like_dom_sf"/>
</dbReference>
<evidence type="ECO:0000256" key="3">
    <source>
        <dbReference type="ARBA" id="ARBA00023015"/>
    </source>
</evidence>
<name>A0AAU0UQW6_9FIRM</name>
<dbReference type="InterPro" id="IPR014154">
    <property type="entry name" value="CodY"/>
</dbReference>
<evidence type="ECO:0000313" key="10">
    <source>
        <dbReference type="EMBL" id="WRO23184.1"/>
    </source>
</evidence>
<comment type="subcellular location">
    <subcellularLocation>
        <location evidence="7">Cytoplasm</location>
    </subcellularLocation>
</comment>
<dbReference type="Pfam" id="PF08222">
    <property type="entry name" value="HTH_CodY"/>
    <property type="match status" value="1"/>
</dbReference>
<dbReference type="GO" id="GO:0005525">
    <property type="term" value="F:GTP binding"/>
    <property type="evidence" value="ECO:0007669"/>
    <property type="project" value="InterPro"/>
</dbReference>
<dbReference type="GO" id="GO:0003677">
    <property type="term" value="F:DNA binding"/>
    <property type="evidence" value="ECO:0007669"/>
    <property type="project" value="UniProtKB-UniRule"/>
</dbReference>
<evidence type="ECO:0000313" key="11">
    <source>
        <dbReference type="Proteomes" id="UP001329915"/>
    </source>
</evidence>
<dbReference type="KEGG" id="dbc:MFMK1_003033"/>
<dbReference type="InterPro" id="IPR036390">
    <property type="entry name" value="WH_DNA-bd_sf"/>
</dbReference>
<feature type="domain" description="Global transcriptional regulator CodY C-terminal" evidence="9">
    <location>
        <begin position="196"/>
        <end position="252"/>
    </location>
</feature>
<dbReference type="GO" id="GO:0003700">
    <property type="term" value="F:DNA-binding transcription factor activity"/>
    <property type="evidence" value="ECO:0007669"/>
    <property type="project" value="InterPro"/>
</dbReference>
<dbReference type="PANTHER" id="PTHR40062">
    <property type="entry name" value="GTP-SENSING TRANSCRIPTIONAL PLEIOTROPIC REPRESSOR CODY"/>
    <property type="match status" value="1"/>
</dbReference>
<dbReference type="Gene3D" id="1.10.10.10">
    <property type="entry name" value="Winged helix-like DNA-binding domain superfamily/Winged helix DNA-binding domain"/>
    <property type="match status" value="1"/>
</dbReference>
<evidence type="ECO:0000256" key="2">
    <source>
        <dbReference type="ARBA" id="ARBA00022491"/>
    </source>
</evidence>
<dbReference type="Gene3D" id="3.30.450.40">
    <property type="match status" value="1"/>
</dbReference>
<evidence type="ECO:0000256" key="4">
    <source>
        <dbReference type="ARBA" id="ARBA00023125"/>
    </source>
</evidence>
<comment type="similarity">
    <text evidence="7">Belongs to the CodY family.</text>
</comment>
<sequence>MHDLLTQTRRVNTLLQEKGFGSINYSRMVSVISEVTAANCYLADQHGTILGAAASDFSCEEGISASWGRLPASFNAMLMQERSSCVKVYRDNNCIFQPQATCSLSYRSLVIAPVLSGVRRLGTLLLVKYSTAQNEEDMILGEYSAAVIGMEIVYNQSDLVEEEIRKKAAVEHAFQCLSHSENEAVQYILNQLQDGEGVFVAARVANRIGYTQSVIVNALRKLESAGVLEARSLGVKGTYIRILNKYLSGKLQGVRKPVS</sequence>
<feature type="region of interest" description="GAF domain" evidence="7">
    <location>
        <begin position="1"/>
        <end position="153"/>
    </location>
</feature>
<feature type="domain" description="Global transcriptional regulator CodY N-terminal" evidence="8">
    <location>
        <begin position="4"/>
        <end position="174"/>
    </location>
</feature>
<feature type="DNA-binding region" description="H-T-H motif" evidence="7">
    <location>
        <begin position="201"/>
        <end position="220"/>
    </location>
</feature>
<dbReference type="EMBL" id="CP121694">
    <property type="protein sequence ID" value="WRO23184.1"/>
    <property type="molecule type" value="Genomic_DNA"/>
</dbReference>
<protein>
    <recommendedName>
        <fullName evidence="6 7">Global transcriptional regulator CodY</fullName>
    </recommendedName>
</protein>
<organism evidence="10 11">
    <name type="scientific">Metallumcola ferriviriculae</name>
    <dbReference type="NCBI Taxonomy" id="3039180"/>
    <lineage>
        <taxon>Bacteria</taxon>
        <taxon>Bacillati</taxon>
        <taxon>Bacillota</taxon>
        <taxon>Clostridia</taxon>
        <taxon>Neomoorellales</taxon>
        <taxon>Desulfitibacteraceae</taxon>
        <taxon>Metallumcola</taxon>
    </lineage>
</organism>
<reference evidence="10 11" key="1">
    <citation type="submission" date="2023-04" db="EMBL/GenBank/DDBJ databases">
        <authorList>
            <person name="Hsu D."/>
        </authorList>
    </citation>
    <scope>NUCLEOTIDE SEQUENCE [LARGE SCALE GENOMIC DNA]</scope>
    <source>
        <strain evidence="10 11">MK1</strain>
    </source>
</reference>
<dbReference type="InterPro" id="IPR010312">
    <property type="entry name" value="Transc_reg_CodY_N"/>
</dbReference>
<proteinExistence type="inferred from homology"/>
<dbReference type="Pfam" id="PF06018">
    <property type="entry name" value="CodY"/>
    <property type="match status" value="1"/>
</dbReference>
<dbReference type="PANTHER" id="PTHR40062:SF1">
    <property type="entry name" value="GLOBAL TRANSCRIPTIONAL REGULATOR CODY"/>
    <property type="match status" value="1"/>
</dbReference>
<evidence type="ECO:0000259" key="8">
    <source>
        <dbReference type="Pfam" id="PF06018"/>
    </source>
</evidence>
<dbReference type="NCBIfam" id="NF003170">
    <property type="entry name" value="PRK04158.1"/>
    <property type="match status" value="1"/>
</dbReference>
<dbReference type="AlphaFoldDB" id="A0AAU0UQW6"/>
<dbReference type="Proteomes" id="UP001329915">
    <property type="component" value="Chromosome"/>
</dbReference>
<dbReference type="RefSeq" id="WP_366922568.1">
    <property type="nucleotide sequence ID" value="NZ_CP121694.1"/>
</dbReference>
<evidence type="ECO:0000256" key="1">
    <source>
        <dbReference type="ARBA" id="ARBA00022490"/>
    </source>
</evidence>
<dbReference type="GO" id="GO:0045892">
    <property type="term" value="P:negative regulation of DNA-templated transcription"/>
    <property type="evidence" value="ECO:0007669"/>
    <property type="project" value="UniProtKB-UniRule"/>
</dbReference>
<keyword evidence="2 7" id="KW-0678">Repressor</keyword>
<evidence type="ECO:0000259" key="9">
    <source>
        <dbReference type="Pfam" id="PF08222"/>
    </source>
</evidence>